<evidence type="ECO:0000313" key="1">
    <source>
        <dbReference type="EMBL" id="WNM23881.1"/>
    </source>
</evidence>
<dbReference type="InterPro" id="IPR043777">
    <property type="entry name" value="DUF5719"/>
</dbReference>
<dbReference type="RefSeq" id="WP_313497134.1">
    <property type="nucleotide sequence ID" value="NZ_CP134879.1"/>
</dbReference>
<proteinExistence type="predicted"/>
<accession>A0AA96J9U5</accession>
<sequence length="444" mass="44003">MRYAAAFKAGTALVAGGLLAGVALVGGALAPAVTAAPEPGRISVTPALPSPACVGELTVPVGAVEGDDFASEPTQRTRALFGAHASTDSSEVVDGAFGASIERIADGDIASYAALTCVRPATTQWLVGGSTALGSSARLVLSNPTDANVEATVTIYGGTGVLAEQRVLAIGAGQVEEMFLEGIQEGVDALAVKVDSTGAGVVAAIEDSRLDGLQPAGTTWIAPTDTLGTSLVIPAVGAGDLDSSAVLRMIAPDGATVSLTLVDASGAVGWSGVSDLVLDPGVVTDIEVPQSAVGAVEITSDAPLAAAAQLTVSRASTIGAAGSVATDRTWVSAEQMPSSTGEDPVLGVYAPGAGGAIMAYTPVATRLTLVDDTGAAVAEVQTSARAVTRIPLDDVAAGTLLQLQGRAAWSVLITAQPGFIASMRPAPTTVAPVDVDLVDGPYLP</sequence>
<dbReference type="EMBL" id="CP134879">
    <property type="protein sequence ID" value="WNM23881.1"/>
    <property type="molecule type" value="Genomic_DNA"/>
</dbReference>
<reference evidence="1 2" key="1">
    <citation type="submission" date="2023-09" db="EMBL/GenBank/DDBJ databases">
        <title>Demequina sp. a novel bacteria isolated from Capsicum annuum.</title>
        <authorList>
            <person name="Humaira Z."/>
            <person name="Lee J."/>
            <person name="Cho D."/>
        </authorList>
    </citation>
    <scope>NUCLEOTIDE SEQUENCE [LARGE SCALE GENOMIC DNA]</scope>
    <source>
        <strain evidence="1 2">OYTSA14</strain>
    </source>
</reference>
<evidence type="ECO:0000313" key="2">
    <source>
        <dbReference type="Proteomes" id="UP001304125"/>
    </source>
</evidence>
<gene>
    <name evidence="1" type="ORF">RN606_11010</name>
</gene>
<protein>
    <submittedName>
        <fullName evidence="1">DUF5719 family protein</fullName>
    </submittedName>
</protein>
<dbReference type="Pfam" id="PF18986">
    <property type="entry name" value="DUF5719"/>
    <property type="match status" value="1"/>
</dbReference>
<dbReference type="AlphaFoldDB" id="A0AA96J9U5"/>
<organism evidence="1 2">
    <name type="scientific">Demequina capsici</name>
    <dbReference type="NCBI Taxonomy" id="3075620"/>
    <lineage>
        <taxon>Bacteria</taxon>
        <taxon>Bacillati</taxon>
        <taxon>Actinomycetota</taxon>
        <taxon>Actinomycetes</taxon>
        <taxon>Micrococcales</taxon>
        <taxon>Demequinaceae</taxon>
        <taxon>Demequina</taxon>
    </lineage>
</organism>
<dbReference type="Proteomes" id="UP001304125">
    <property type="component" value="Chromosome"/>
</dbReference>
<keyword evidence="2" id="KW-1185">Reference proteome</keyword>
<name>A0AA96J9U5_9MICO</name>